<evidence type="ECO:0000313" key="1">
    <source>
        <dbReference type="EMBL" id="KAH6937882.1"/>
    </source>
</evidence>
<organism evidence="1 2">
    <name type="scientific">Hyalomma asiaticum</name>
    <name type="common">Tick</name>
    <dbReference type="NCBI Taxonomy" id="266040"/>
    <lineage>
        <taxon>Eukaryota</taxon>
        <taxon>Metazoa</taxon>
        <taxon>Ecdysozoa</taxon>
        <taxon>Arthropoda</taxon>
        <taxon>Chelicerata</taxon>
        <taxon>Arachnida</taxon>
        <taxon>Acari</taxon>
        <taxon>Parasitiformes</taxon>
        <taxon>Ixodida</taxon>
        <taxon>Ixodoidea</taxon>
        <taxon>Ixodidae</taxon>
        <taxon>Hyalomminae</taxon>
        <taxon>Hyalomma</taxon>
    </lineage>
</organism>
<dbReference type="Proteomes" id="UP000821845">
    <property type="component" value="Chromosome 2"/>
</dbReference>
<sequence length="162" mass="17882">MKLPANTTPSPRIRLLYCSGIAPGSAYNSQWAVVYEVLRAVLSSTGRQTGPGPSANVHYILTKLKKHRLHPKGMAALMAAGKASGIIPRRSFAGAALIYSKIRRARFRYMYMYARDETSVAAFSTLQCPSQCADGQVARYRKLGPAERRQKESSFRTPEAKT</sequence>
<dbReference type="EMBL" id="CM023482">
    <property type="protein sequence ID" value="KAH6937882.1"/>
    <property type="molecule type" value="Genomic_DNA"/>
</dbReference>
<evidence type="ECO:0000313" key="2">
    <source>
        <dbReference type="Proteomes" id="UP000821845"/>
    </source>
</evidence>
<name>A0ACB7SXL1_HYAAI</name>
<protein>
    <submittedName>
        <fullName evidence="1">Uncharacterized protein</fullName>
    </submittedName>
</protein>
<comment type="caution">
    <text evidence="1">The sequence shown here is derived from an EMBL/GenBank/DDBJ whole genome shotgun (WGS) entry which is preliminary data.</text>
</comment>
<gene>
    <name evidence="1" type="ORF">HPB50_004722</name>
</gene>
<accession>A0ACB7SXL1</accession>
<keyword evidence="2" id="KW-1185">Reference proteome</keyword>
<reference evidence="1" key="1">
    <citation type="submission" date="2020-05" db="EMBL/GenBank/DDBJ databases">
        <title>Large-scale comparative analyses of tick genomes elucidate their genetic diversity and vector capacities.</title>
        <authorList>
            <person name="Jia N."/>
            <person name="Wang J."/>
            <person name="Shi W."/>
            <person name="Du L."/>
            <person name="Sun Y."/>
            <person name="Zhan W."/>
            <person name="Jiang J."/>
            <person name="Wang Q."/>
            <person name="Zhang B."/>
            <person name="Ji P."/>
            <person name="Sakyi L.B."/>
            <person name="Cui X."/>
            <person name="Yuan T."/>
            <person name="Jiang B."/>
            <person name="Yang W."/>
            <person name="Lam T.T.-Y."/>
            <person name="Chang Q."/>
            <person name="Ding S."/>
            <person name="Wang X."/>
            <person name="Zhu J."/>
            <person name="Ruan X."/>
            <person name="Zhao L."/>
            <person name="Wei J."/>
            <person name="Que T."/>
            <person name="Du C."/>
            <person name="Cheng J."/>
            <person name="Dai P."/>
            <person name="Han X."/>
            <person name="Huang E."/>
            <person name="Gao Y."/>
            <person name="Liu J."/>
            <person name="Shao H."/>
            <person name="Ye R."/>
            <person name="Li L."/>
            <person name="Wei W."/>
            <person name="Wang X."/>
            <person name="Wang C."/>
            <person name="Yang T."/>
            <person name="Huo Q."/>
            <person name="Li W."/>
            <person name="Guo W."/>
            <person name="Chen H."/>
            <person name="Zhou L."/>
            <person name="Ni X."/>
            <person name="Tian J."/>
            <person name="Zhou Y."/>
            <person name="Sheng Y."/>
            <person name="Liu T."/>
            <person name="Pan Y."/>
            <person name="Xia L."/>
            <person name="Li J."/>
            <person name="Zhao F."/>
            <person name="Cao W."/>
        </authorList>
    </citation>
    <scope>NUCLEOTIDE SEQUENCE</scope>
    <source>
        <strain evidence="1">Hyas-2018</strain>
    </source>
</reference>
<proteinExistence type="predicted"/>